<evidence type="ECO:0000256" key="6">
    <source>
        <dbReference type="ARBA" id="ARBA00022884"/>
    </source>
</evidence>
<dbReference type="InterPro" id="IPR018517">
    <property type="entry name" value="tRNA_hU_synthase_CS"/>
</dbReference>
<evidence type="ECO:0000256" key="7">
    <source>
        <dbReference type="ARBA" id="ARBA00023002"/>
    </source>
</evidence>
<evidence type="ECO:0000256" key="5">
    <source>
        <dbReference type="ARBA" id="ARBA00022857"/>
    </source>
</evidence>
<dbReference type="PROSITE" id="PS01136">
    <property type="entry name" value="UPF0034"/>
    <property type="match status" value="1"/>
</dbReference>
<dbReference type="CDD" id="cd02801">
    <property type="entry name" value="DUS_like_FMN"/>
    <property type="match status" value="1"/>
</dbReference>
<evidence type="ECO:0000259" key="8">
    <source>
        <dbReference type="Pfam" id="PF01207"/>
    </source>
</evidence>
<keyword evidence="10" id="KW-1185">Reference proteome</keyword>
<evidence type="ECO:0000313" key="9">
    <source>
        <dbReference type="EMBL" id="KAG7340828.1"/>
    </source>
</evidence>
<sequence>MYQRSFFHPRKYLPTIHNNKHYYHHHYHHYGAGYVTSTTTSSRRRLTSSSLSFHTNDYTNTNDSVRHNNHHNNHQKLEQLESNSKLQLAPMMEYTDRHFRHLVRLISNRTLLYTEMVAANSLAYERRHHMESYIKDHPHATSEQVRRHYSDEYLRRFLRQGSMEPYEGPSVLQLGGSDPIIMKEAAETVMDLSRRGYCDYTAINLNCGCPSPKVAGKGCFGAALMDDPHLVAKLTQALHDGCDGTLPISVKCRIGTDTHQPFTKMGYQQRQPKEEKLEYQKLCHFIETVASNGIVTDFGVHARIAVLSKSFSPADNRKIPPLKYDMVRRLVQDYPQFTFTLNGGIDSLSQAQEQLDQCPNLRGVMIGRAWAADPWSFAMADHVLYGDDVPTKTRLDILQEYGRHADHEEQSIDDPVKIRRFLIKAITTLFAGEPNAKKYRIALDEIAGIPKRIQQQGQQQNGQSYNNVMEGQPPLSDLILNVAHTHLSEEVLLRSPQESYERKLWEEEKTKRDRATIMAVTAGANNTNNNSNNINTDNAIGRSDAVAEWQSDRQQEKEQQQQGVITGAYEAALAGDESSPFAIVTTTPQS</sequence>
<dbReference type="EMBL" id="JAGRRH010000027">
    <property type="protein sequence ID" value="KAG7340828.1"/>
    <property type="molecule type" value="Genomic_DNA"/>
</dbReference>
<dbReference type="GO" id="GO:0050660">
    <property type="term" value="F:flavin adenine dinucleotide binding"/>
    <property type="evidence" value="ECO:0007669"/>
    <property type="project" value="InterPro"/>
</dbReference>
<reference evidence="9" key="1">
    <citation type="journal article" date="2021" name="Sci. Rep.">
        <title>Diploid genomic architecture of Nitzschia inconspicua, an elite biomass production diatom.</title>
        <authorList>
            <person name="Oliver A."/>
            <person name="Podell S."/>
            <person name="Pinowska A."/>
            <person name="Traller J.C."/>
            <person name="Smith S.R."/>
            <person name="McClure R."/>
            <person name="Beliaev A."/>
            <person name="Bohutskyi P."/>
            <person name="Hill E.A."/>
            <person name="Rabines A."/>
            <person name="Zheng H."/>
            <person name="Allen L.Z."/>
            <person name="Kuo A."/>
            <person name="Grigoriev I.V."/>
            <person name="Allen A.E."/>
            <person name="Hazlebeck D."/>
            <person name="Allen E.E."/>
        </authorList>
    </citation>
    <scope>NUCLEOTIDE SEQUENCE</scope>
    <source>
        <strain evidence="9">Hildebrandi</strain>
    </source>
</reference>
<feature type="domain" description="DUS-like FMN-binding" evidence="8">
    <location>
        <begin position="88"/>
        <end position="448"/>
    </location>
</feature>
<dbReference type="InterPro" id="IPR035587">
    <property type="entry name" value="DUS-like_FMN-bd"/>
</dbReference>
<gene>
    <name evidence="9" type="ORF">IV203_024371</name>
</gene>
<evidence type="ECO:0000256" key="3">
    <source>
        <dbReference type="ARBA" id="ARBA00022630"/>
    </source>
</evidence>
<dbReference type="AlphaFoldDB" id="A0A9K3PB02"/>
<comment type="cofactor">
    <cofactor evidence="1">
        <name>FMN</name>
        <dbReference type="ChEBI" id="CHEBI:58210"/>
    </cofactor>
</comment>
<accession>A0A9K3PB02</accession>
<comment type="caution">
    <text evidence="9">The sequence shown here is derived from an EMBL/GenBank/DDBJ whole genome shotgun (WGS) entry which is preliminary data.</text>
</comment>
<evidence type="ECO:0000313" key="10">
    <source>
        <dbReference type="Proteomes" id="UP000693970"/>
    </source>
</evidence>
<keyword evidence="7" id="KW-0560">Oxidoreductase</keyword>
<dbReference type="OrthoDB" id="10262250at2759"/>
<keyword evidence="5" id="KW-0521">NADP</keyword>
<evidence type="ECO:0000256" key="2">
    <source>
        <dbReference type="ARBA" id="ARBA00022555"/>
    </source>
</evidence>
<dbReference type="Pfam" id="PF01207">
    <property type="entry name" value="Dus"/>
    <property type="match status" value="1"/>
</dbReference>
<dbReference type="InterPro" id="IPR004653">
    <property type="entry name" value="DusA"/>
</dbReference>
<keyword evidence="2" id="KW-0820">tRNA-binding</keyword>
<dbReference type="GO" id="GO:0017150">
    <property type="term" value="F:tRNA dihydrouridine synthase activity"/>
    <property type="evidence" value="ECO:0007669"/>
    <property type="project" value="InterPro"/>
</dbReference>
<evidence type="ECO:0000256" key="4">
    <source>
        <dbReference type="ARBA" id="ARBA00022643"/>
    </source>
</evidence>
<keyword evidence="3" id="KW-0285">Flavoprotein</keyword>
<dbReference type="PANTHER" id="PTHR42907">
    <property type="entry name" value="FMN-LINKED OXIDOREDUCTASES SUPERFAMILY PROTEIN"/>
    <property type="match status" value="1"/>
</dbReference>
<name>A0A9K3PB02_9STRA</name>
<dbReference type="GO" id="GO:0000049">
    <property type="term" value="F:tRNA binding"/>
    <property type="evidence" value="ECO:0007669"/>
    <property type="project" value="UniProtKB-KW"/>
</dbReference>
<protein>
    <submittedName>
        <fullName evidence="9">tRNA-U16,U17-dihydrouridine synthase</fullName>
    </submittedName>
</protein>
<keyword evidence="6" id="KW-0694">RNA-binding</keyword>
<organism evidence="9 10">
    <name type="scientific">Nitzschia inconspicua</name>
    <dbReference type="NCBI Taxonomy" id="303405"/>
    <lineage>
        <taxon>Eukaryota</taxon>
        <taxon>Sar</taxon>
        <taxon>Stramenopiles</taxon>
        <taxon>Ochrophyta</taxon>
        <taxon>Bacillariophyta</taxon>
        <taxon>Bacillariophyceae</taxon>
        <taxon>Bacillariophycidae</taxon>
        <taxon>Bacillariales</taxon>
        <taxon>Bacillariaceae</taxon>
        <taxon>Nitzschia</taxon>
    </lineage>
</organism>
<reference evidence="9" key="2">
    <citation type="submission" date="2021-04" db="EMBL/GenBank/DDBJ databases">
        <authorList>
            <person name="Podell S."/>
        </authorList>
    </citation>
    <scope>NUCLEOTIDE SEQUENCE</scope>
    <source>
        <strain evidence="9">Hildebrandi</strain>
    </source>
</reference>
<evidence type="ECO:0000256" key="1">
    <source>
        <dbReference type="ARBA" id="ARBA00001917"/>
    </source>
</evidence>
<dbReference type="Proteomes" id="UP000693970">
    <property type="component" value="Unassembled WGS sequence"/>
</dbReference>
<proteinExistence type="predicted"/>
<dbReference type="PANTHER" id="PTHR42907:SF1">
    <property type="entry name" value="FMN-LINKED OXIDOREDUCTASES SUPERFAMILY PROTEIN"/>
    <property type="match status" value="1"/>
</dbReference>
<keyword evidence="4" id="KW-0288">FMN</keyword>